<evidence type="ECO:0000256" key="1">
    <source>
        <dbReference type="ARBA" id="ARBA00022737"/>
    </source>
</evidence>
<feature type="compositionally biased region" description="Low complexity" evidence="2">
    <location>
        <begin position="165"/>
        <end position="194"/>
    </location>
</feature>
<evidence type="ECO:0000313" key="5">
    <source>
        <dbReference type="EMBL" id="AEF94710.1"/>
    </source>
</evidence>
<feature type="compositionally biased region" description="Low complexity" evidence="2">
    <location>
        <begin position="315"/>
        <end position="365"/>
    </location>
</feature>
<feature type="compositionally biased region" description="Gly residues" evidence="2">
    <location>
        <begin position="29"/>
        <end position="38"/>
    </location>
</feature>
<dbReference type="PROSITE" id="PS51272">
    <property type="entry name" value="SLH"/>
    <property type="match status" value="2"/>
</dbReference>
<feature type="domain" description="SLH" evidence="4">
    <location>
        <begin position="102"/>
        <end position="165"/>
    </location>
</feature>
<gene>
    <name evidence="5" type="ordered locus">Desca_1866</name>
</gene>
<feature type="compositionally biased region" description="Basic and acidic residues" evidence="2">
    <location>
        <begin position="62"/>
        <end position="78"/>
    </location>
</feature>
<keyword evidence="6" id="KW-1185">Reference proteome</keyword>
<keyword evidence="3" id="KW-0732">Signal</keyword>
<dbReference type="Pfam" id="PF00395">
    <property type="entry name" value="SLH"/>
    <property type="match status" value="2"/>
</dbReference>
<dbReference type="HOGENOM" id="CLU_060080_0_0_9"/>
<feature type="domain" description="SLH" evidence="4">
    <location>
        <begin position="252"/>
        <end position="315"/>
    </location>
</feature>
<feature type="region of interest" description="Disordered" evidence="2">
    <location>
        <begin position="309"/>
        <end position="374"/>
    </location>
</feature>
<feature type="signal peptide" evidence="3">
    <location>
        <begin position="1"/>
        <end position="24"/>
    </location>
</feature>
<dbReference type="PANTHER" id="PTHR43308:SF5">
    <property type="entry name" value="S-LAYER PROTEIN _ PEPTIDOGLYCAN ENDO-BETA-N-ACETYLGLUCOSAMINIDASE"/>
    <property type="match status" value="1"/>
</dbReference>
<reference evidence="5" key="1">
    <citation type="submission" date="2011-05" db="EMBL/GenBank/DDBJ databases">
        <title>Complete sequence of Desulfotomaculum carboxydivorans CO-1-SRB.</title>
        <authorList>
            <consortium name="US DOE Joint Genome Institute"/>
            <person name="Lucas S."/>
            <person name="Han J."/>
            <person name="Lapidus A."/>
            <person name="Cheng J.-F."/>
            <person name="Goodwin L."/>
            <person name="Pitluck S."/>
            <person name="Peters L."/>
            <person name="Mikhailova N."/>
            <person name="Lu M."/>
            <person name="Han C."/>
            <person name="Tapia R."/>
            <person name="Land M."/>
            <person name="Hauser L."/>
            <person name="Kyrpides N."/>
            <person name="Ivanova N."/>
            <person name="Pagani I."/>
            <person name="Stams A."/>
            <person name="Plugge C."/>
            <person name="Muyzer G."/>
            <person name="Kuever J."/>
            <person name="Parshina S."/>
            <person name="Ivanova A."/>
            <person name="Nazina T."/>
            <person name="Woyke T."/>
        </authorList>
    </citation>
    <scope>NUCLEOTIDE SEQUENCE [LARGE SCALE GENOMIC DNA]</scope>
    <source>
        <strain evidence="5">CO-1-SRB</strain>
    </source>
</reference>
<accession>F6B8E6</accession>
<name>F6B8E6_DESCC</name>
<dbReference type="PANTHER" id="PTHR43308">
    <property type="entry name" value="OUTER MEMBRANE PROTEIN ALPHA-RELATED"/>
    <property type="match status" value="1"/>
</dbReference>
<evidence type="ECO:0000259" key="4">
    <source>
        <dbReference type="PROSITE" id="PS51272"/>
    </source>
</evidence>
<proteinExistence type="predicted"/>
<feature type="compositionally biased region" description="Low complexity" evidence="2">
    <location>
        <begin position="39"/>
        <end position="56"/>
    </location>
</feature>
<evidence type="ECO:0000256" key="2">
    <source>
        <dbReference type="SAM" id="MobiDB-lite"/>
    </source>
</evidence>
<feature type="chain" id="PRO_5003338043" evidence="3">
    <location>
        <begin position="25"/>
        <end position="374"/>
    </location>
</feature>
<evidence type="ECO:0000313" key="6">
    <source>
        <dbReference type="Proteomes" id="UP000009226"/>
    </source>
</evidence>
<dbReference type="STRING" id="868595.Desca_1866"/>
<dbReference type="Proteomes" id="UP000009226">
    <property type="component" value="Chromosome"/>
</dbReference>
<keyword evidence="1" id="KW-0677">Repeat</keyword>
<feature type="region of interest" description="Disordered" evidence="2">
    <location>
        <begin position="23"/>
        <end position="78"/>
    </location>
</feature>
<evidence type="ECO:0000256" key="3">
    <source>
        <dbReference type="SAM" id="SignalP"/>
    </source>
</evidence>
<dbReference type="InterPro" id="IPR001119">
    <property type="entry name" value="SLH_dom"/>
</dbReference>
<dbReference type="KEGG" id="dca:Desca_1866"/>
<dbReference type="EMBL" id="CP002736">
    <property type="protein sequence ID" value="AEF94710.1"/>
    <property type="molecule type" value="Genomic_DNA"/>
</dbReference>
<dbReference type="RefSeq" id="WP_013810419.1">
    <property type="nucleotide sequence ID" value="NC_015565.1"/>
</dbReference>
<sequence precursor="true">MGKLRTVLITTALVSSLLVGGAAADAKGHSGGNSGHGSSGSSPSSSQSSSHFNGNSQAGIKETAKDTVQAKKQDQTRVQDKIKLQNQTKIKAKQEVKTRARVEAKYFKDTEKHWAAAAIQRLQMQGIVSGFPDGEFHPDDPVTQAQVIAMVMGAFDTEDDQITSEENTQNTNNEQNTDLDQQNGEGATGENNTGDELSDVPDWAKGSVQKALQKGILTRNMNRFHSQVQASRVQSMVWVAKALGLEPVDTSDIPFKDGVLVAPEDIGYVMALYNEGIIKGGPGGLLNPNSSITRAQIAAIIDRVLNQQSEEQDQNNDNQQDSNNTDQQDSTETSGTTTNGTTSEITGTDTSTTTDSTNSTATTGSETNADTTAN</sequence>
<dbReference type="eggNOG" id="COG5492">
    <property type="taxonomic scope" value="Bacteria"/>
</dbReference>
<protein>
    <submittedName>
        <fullName evidence="5">S-layer domain-containing protein</fullName>
    </submittedName>
</protein>
<dbReference type="AlphaFoldDB" id="F6B8E6"/>
<feature type="region of interest" description="Disordered" evidence="2">
    <location>
        <begin position="162"/>
        <end position="201"/>
    </location>
</feature>
<dbReference type="InterPro" id="IPR051465">
    <property type="entry name" value="Cell_Envelope_Struct_Comp"/>
</dbReference>
<organism evidence="5 6">
    <name type="scientific">Desulfotomaculum nigrificans (strain DSM 14880 / VKM B-2319 / CO-1-SRB)</name>
    <name type="common">Desulfotomaculum carboxydivorans</name>
    <dbReference type="NCBI Taxonomy" id="868595"/>
    <lineage>
        <taxon>Bacteria</taxon>
        <taxon>Bacillati</taxon>
        <taxon>Bacillota</taxon>
        <taxon>Clostridia</taxon>
        <taxon>Eubacteriales</taxon>
        <taxon>Desulfotomaculaceae</taxon>
        <taxon>Desulfotomaculum</taxon>
    </lineage>
</organism>